<evidence type="ECO:0000259" key="1">
    <source>
        <dbReference type="Pfam" id="PF00389"/>
    </source>
</evidence>
<evidence type="ECO:0000313" key="2">
    <source>
        <dbReference type="EMBL" id="SVE46057.1"/>
    </source>
</evidence>
<dbReference type="SUPFAM" id="SSF52283">
    <property type="entry name" value="Formate/glycerate dehydrogenase catalytic domain-like"/>
    <property type="match status" value="1"/>
</dbReference>
<name>A0A383DNJ3_9ZZZZ</name>
<protein>
    <recommendedName>
        <fullName evidence="1">D-isomer specific 2-hydroxyacid dehydrogenase catalytic domain-containing protein</fullName>
    </recommendedName>
</protein>
<dbReference type="Pfam" id="PF00389">
    <property type="entry name" value="2-Hacid_dh"/>
    <property type="match status" value="1"/>
</dbReference>
<proteinExistence type="predicted"/>
<organism evidence="2">
    <name type="scientific">marine metagenome</name>
    <dbReference type="NCBI Taxonomy" id="408172"/>
    <lineage>
        <taxon>unclassified sequences</taxon>
        <taxon>metagenomes</taxon>
        <taxon>ecological metagenomes</taxon>
    </lineage>
</organism>
<dbReference type="EMBL" id="UINC01218854">
    <property type="protein sequence ID" value="SVE46057.1"/>
    <property type="molecule type" value="Genomic_DNA"/>
</dbReference>
<dbReference type="GO" id="GO:0016616">
    <property type="term" value="F:oxidoreductase activity, acting on the CH-OH group of donors, NAD or NADP as acceptor"/>
    <property type="evidence" value="ECO:0007669"/>
    <property type="project" value="InterPro"/>
</dbReference>
<dbReference type="GO" id="GO:0051287">
    <property type="term" value="F:NAD binding"/>
    <property type="evidence" value="ECO:0007669"/>
    <property type="project" value="InterPro"/>
</dbReference>
<sequence>MKVLVGFSLEEYPNVEKFSDIGECTFIRYNRTFLKKNIAKYDIFVPHLFEEVDADIISQATALKILATPSTGSDHINVAALEKAGIHFISLNDDRSFINGITSTAEMNWLLILSCMRNLRELLDR</sequence>
<dbReference type="AlphaFoldDB" id="A0A383DNJ3"/>
<dbReference type="Gene3D" id="3.40.50.720">
    <property type="entry name" value="NAD(P)-binding Rossmann-like Domain"/>
    <property type="match status" value="1"/>
</dbReference>
<dbReference type="InterPro" id="IPR006139">
    <property type="entry name" value="D-isomer_2_OHA_DH_cat_dom"/>
</dbReference>
<accession>A0A383DNJ3</accession>
<feature type="domain" description="D-isomer specific 2-hydroxyacid dehydrogenase catalytic" evidence="1">
    <location>
        <begin position="33"/>
        <end position="88"/>
    </location>
</feature>
<feature type="non-terminal residue" evidence="2">
    <location>
        <position position="125"/>
    </location>
</feature>
<gene>
    <name evidence="2" type="ORF">METZ01_LOCUS498911</name>
</gene>
<reference evidence="2" key="1">
    <citation type="submission" date="2018-05" db="EMBL/GenBank/DDBJ databases">
        <authorList>
            <person name="Lanie J.A."/>
            <person name="Ng W.-L."/>
            <person name="Kazmierczak K.M."/>
            <person name="Andrzejewski T.M."/>
            <person name="Davidsen T.M."/>
            <person name="Wayne K.J."/>
            <person name="Tettelin H."/>
            <person name="Glass J.I."/>
            <person name="Rusch D."/>
            <person name="Podicherti R."/>
            <person name="Tsui H.-C.T."/>
            <person name="Winkler M.E."/>
        </authorList>
    </citation>
    <scope>NUCLEOTIDE SEQUENCE</scope>
</reference>